<dbReference type="EMBL" id="JBBDGN010000010">
    <property type="protein sequence ID" value="MEJ1092182.1"/>
    <property type="molecule type" value="Genomic_DNA"/>
</dbReference>
<keyword evidence="2" id="KW-1185">Reference proteome</keyword>
<protein>
    <submittedName>
        <fullName evidence="1">Uncharacterized protein</fullName>
    </submittedName>
</protein>
<dbReference type="RefSeq" id="WP_337320481.1">
    <property type="nucleotide sequence ID" value="NZ_JBBDGN010000010.1"/>
</dbReference>
<organism evidence="1 2">
    <name type="scientific">Microbacterium istanbulense</name>
    <dbReference type="NCBI Taxonomy" id="3122049"/>
    <lineage>
        <taxon>Bacteria</taxon>
        <taxon>Bacillati</taxon>
        <taxon>Actinomycetota</taxon>
        <taxon>Actinomycetes</taxon>
        <taxon>Micrococcales</taxon>
        <taxon>Microbacteriaceae</taxon>
        <taxon>Microbacterium</taxon>
    </lineage>
</organism>
<sequence>MTTVTAEATKTCPHCTRDLPVSAFALRKRGGESRQAWCRDCINVTRREAYARRNR</sequence>
<evidence type="ECO:0000313" key="1">
    <source>
        <dbReference type="EMBL" id="MEJ1092182.1"/>
    </source>
</evidence>
<dbReference type="Proteomes" id="UP001366085">
    <property type="component" value="Unassembled WGS sequence"/>
</dbReference>
<accession>A0ABU8LLI2</accession>
<evidence type="ECO:0000313" key="2">
    <source>
        <dbReference type="Proteomes" id="UP001366085"/>
    </source>
</evidence>
<reference evidence="1 2" key="1">
    <citation type="submission" date="2024-02" db="EMBL/GenBank/DDBJ databases">
        <authorList>
            <person name="Saticioglu I.B."/>
        </authorList>
    </citation>
    <scope>NUCLEOTIDE SEQUENCE [LARGE SCALE GENOMIC DNA]</scope>
    <source>
        <strain evidence="1 2">Mu-43</strain>
    </source>
</reference>
<proteinExistence type="predicted"/>
<comment type="caution">
    <text evidence="1">The sequence shown here is derived from an EMBL/GenBank/DDBJ whole genome shotgun (WGS) entry which is preliminary data.</text>
</comment>
<gene>
    <name evidence="1" type="ORF">WDU93_10805</name>
</gene>
<name>A0ABU8LLI2_9MICO</name>